<dbReference type="InterPro" id="IPR011009">
    <property type="entry name" value="Kinase-like_dom_sf"/>
</dbReference>
<keyword evidence="10 13" id="KW-0472">Membrane</keyword>
<dbReference type="GO" id="GO:0004672">
    <property type="term" value="F:protein kinase activity"/>
    <property type="evidence" value="ECO:0007669"/>
    <property type="project" value="InterPro"/>
</dbReference>
<dbReference type="InterPro" id="IPR008250">
    <property type="entry name" value="ATPase_P-typ_transduc_dom_A_sf"/>
</dbReference>
<dbReference type="NCBIfam" id="TIGR01494">
    <property type="entry name" value="ATPase_P-type"/>
    <property type="match status" value="1"/>
</dbReference>
<evidence type="ECO:0000256" key="11">
    <source>
        <dbReference type="ARBA" id="ARBA00048122"/>
    </source>
</evidence>
<evidence type="ECO:0000256" key="9">
    <source>
        <dbReference type="ARBA" id="ARBA00023065"/>
    </source>
</evidence>
<dbReference type="InterPro" id="IPR001245">
    <property type="entry name" value="Ser-Thr/Tyr_kinase_cat_dom"/>
</dbReference>
<sequence length="939" mass="103450">MAGNRAITLEEIMNESVDLEQIPVEEVLEQLKCTRAGLTSEEGARRLQVFGPNKLEEKKESKIVKFLRYTWNPLSWVEAVAIMTIVMANGLRGSTDWLDFVGIVGLLLINSTIRFIEENKAGNAAAALMAGLAPKTKVLRDGRWSEQDAAILVPGDIITIKLGDIIPADARLLEGDPLKIDQSALTGESLPVTKSPSDEVFSGSICKQGEIEAVVIATGVHSFLGKAEHLVDSTNQVGHFQKVLTAIGNFCICSIFVGMFIEAVVMFGIQHRMFRAGIDNLLVLLIGGIPIAMPTMLSVTMAIGSQRLSQQGAITKRRTAIEEMACMDVLCCDKTGTLTLNKLTVDRNLIKVFLKGIGVDQVILYAARASRTEDQDAVDAAIVGMLADPKEARAGIREVHFLAFNPVDKRTALTYIDSYGNWHRASKGAPEQILHLCNSKGDVREKVHAAIDLFAERGLRSLAVAIQEIPEKTKDSSGEPWQLIGLLPLFDPPRHDSAETIIMAQILGVNVKMITGDQLAIAKETGRRLGMATNMHPSSSLLFEDKDASIAAAFPINEFIETVDGFAGVLPGGLIYFGSCELGIFGIIVAVCWYCVKKSRKALPEILGEVKTATVTTSSQPQHVVPIWEVDAPTMGKFLQEFARDKPVRFTAQQLCAFTGNHSTRLGSGGFGVVYRGQFPTGVKIAVKVLEKGSERAAGEQFMAEVGTIGKRYHINLVRVSGFCYDQYMSALVYEFMENGSLDKYLFGEKEMTGWEKLHEIALDEKFFPKVAEFGLATLCNRDSTPVSITGYRGTPGYSASQFLLRNHPITYNCDVYSFGMVLFEIAGRRKNTVISSSERLDWFPKHVWEKYEKGELTEMTVDCGIEEKDREKTERMSVIALWCVQDSPEARPPMNAVVKMLAGGVEIKPPPKPFHYLFSVVSRDECSQANCWFKFLLK</sequence>
<dbReference type="GO" id="GO:0005524">
    <property type="term" value="F:ATP binding"/>
    <property type="evidence" value="ECO:0007669"/>
    <property type="project" value="UniProtKB-UniRule"/>
</dbReference>
<dbReference type="PROSITE" id="PS50011">
    <property type="entry name" value="PROTEIN_KINASE_DOM"/>
    <property type="match status" value="1"/>
</dbReference>
<dbReference type="InterPro" id="IPR001757">
    <property type="entry name" value="P_typ_ATPase"/>
</dbReference>
<dbReference type="SUPFAM" id="SSF81665">
    <property type="entry name" value="Calcium ATPase, transmembrane domain M"/>
    <property type="match status" value="1"/>
</dbReference>
<dbReference type="SUPFAM" id="SSF81653">
    <property type="entry name" value="Calcium ATPase, transduction domain A"/>
    <property type="match status" value="1"/>
</dbReference>
<dbReference type="Pfam" id="PF07714">
    <property type="entry name" value="PK_Tyr_Ser-Thr"/>
    <property type="match status" value="1"/>
</dbReference>
<dbReference type="Pfam" id="PF00122">
    <property type="entry name" value="E1-E2_ATPase"/>
    <property type="match status" value="1"/>
</dbReference>
<dbReference type="Pfam" id="PF00690">
    <property type="entry name" value="Cation_ATPase_N"/>
    <property type="match status" value="1"/>
</dbReference>
<dbReference type="InterPro" id="IPR017441">
    <property type="entry name" value="Protein_kinase_ATP_BS"/>
</dbReference>
<keyword evidence="13" id="KW-1278">Translocase</keyword>
<comment type="catalytic activity">
    <reaction evidence="11 13">
        <text>ATP + H2O + H(+)(in) = ADP + phosphate + 2 H(+)(out)</text>
        <dbReference type="Rhea" id="RHEA:20852"/>
        <dbReference type="ChEBI" id="CHEBI:15377"/>
        <dbReference type="ChEBI" id="CHEBI:15378"/>
        <dbReference type="ChEBI" id="CHEBI:30616"/>
        <dbReference type="ChEBI" id="CHEBI:43474"/>
        <dbReference type="ChEBI" id="CHEBI:456216"/>
        <dbReference type="EC" id="7.1.2.1"/>
    </reaction>
</comment>
<dbReference type="SMART" id="SM00831">
    <property type="entry name" value="Cation_ATPase_N"/>
    <property type="match status" value="1"/>
</dbReference>
<dbReference type="GO" id="GO:0005886">
    <property type="term" value="C:plasma membrane"/>
    <property type="evidence" value="ECO:0007669"/>
    <property type="project" value="UniProtKB-SubCell"/>
</dbReference>
<dbReference type="FunFam" id="3.40.1110.10:FF:000004">
    <property type="entry name" value="Plasma membrane ATPase"/>
    <property type="match status" value="1"/>
</dbReference>
<keyword evidence="6 12" id="KW-0067">ATP-binding</keyword>
<dbReference type="PROSITE" id="PS00107">
    <property type="entry name" value="PROTEIN_KINASE_ATP"/>
    <property type="match status" value="1"/>
</dbReference>
<gene>
    <name evidence="15" type="ORF">SLEP1_g1897</name>
</gene>
<feature type="domain" description="Protein kinase" evidence="14">
    <location>
        <begin position="660"/>
        <end position="919"/>
    </location>
</feature>
<dbReference type="EC" id="7.1.2.1" evidence="13"/>
<evidence type="ECO:0000313" key="16">
    <source>
        <dbReference type="Proteomes" id="UP001054252"/>
    </source>
</evidence>
<keyword evidence="3 13" id="KW-0812">Transmembrane</keyword>
<dbReference type="EMBL" id="BPVZ01000002">
    <property type="protein sequence ID" value="GKU87505.1"/>
    <property type="molecule type" value="Genomic_DNA"/>
</dbReference>
<keyword evidence="4 12" id="KW-0547">Nucleotide-binding</keyword>
<dbReference type="Gene3D" id="1.20.1110.10">
    <property type="entry name" value="Calcium-transporting ATPase, transmembrane domain"/>
    <property type="match status" value="2"/>
</dbReference>
<dbReference type="InterPro" id="IPR006534">
    <property type="entry name" value="P-type_ATPase_IIIA"/>
</dbReference>
<dbReference type="AlphaFoldDB" id="A0AAV5HR62"/>
<dbReference type="Gene3D" id="3.30.200.20">
    <property type="entry name" value="Phosphorylase Kinase, domain 1"/>
    <property type="match status" value="1"/>
</dbReference>
<accession>A0AAV5HR62</accession>
<comment type="similarity">
    <text evidence="2 13">Belongs to the cation transport ATPase (P-type) (TC 3.A.3) family. Type IIIA subfamily.</text>
</comment>
<evidence type="ECO:0000256" key="2">
    <source>
        <dbReference type="ARBA" id="ARBA00008804"/>
    </source>
</evidence>
<dbReference type="PRINTS" id="PR00119">
    <property type="entry name" value="CATATPASE"/>
</dbReference>
<dbReference type="Gene3D" id="3.40.1110.10">
    <property type="entry name" value="Calcium-transporting ATPase, cytoplasmic domain N"/>
    <property type="match status" value="1"/>
</dbReference>
<keyword evidence="13" id="KW-0813">Transport</keyword>
<dbReference type="PRINTS" id="PR00120">
    <property type="entry name" value="HATPASE"/>
</dbReference>
<evidence type="ECO:0000256" key="3">
    <source>
        <dbReference type="ARBA" id="ARBA00022692"/>
    </source>
</evidence>
<evidence type="ECO:0000256" key="1">
    <source>
        <dbReference type="ARBA" id="ARBA00004141"/>
    </source>
</evidence>
<feature type="transmembrane region" description="Helical" evidence="13">
    <location>
        <begin position="243"/>
        <end position="269"/>
    </location>
</feature>
<comment type="caution">
    <text evidence="15">The sequence shown here is derived from an EMBL/GenBank/DDBJ whole genome shotgun (WGS) entry which is preliminary data.</text>
</comment>
<evidence type="ECO:0000256" key="10">
    <source>
        <dbReference type="ARBA" id="ARBA00023136"/>
    </source>
</evidence>
<dbReference type="GO" id="GO:0008553">
    <property type="term" value="F:P-type proton-exporting transporter activity"/>
    <property type="evidence" value="ECO:0007669"/>
    <property type="project" value="UniProtKB-UniRule"/>
</dbReference>
<keyword evidence="5 13" id="KW-0375">Hydrogen ion transport</keyword>
<comment type="caution">
    <text evidence="13">Lacks conserved residue(s) required for the propagation of feature annotation.</text>
</comment>
<dbReference type="InterPro" id="IPR036412">
    <property type="entry name" value="HAD-like_sf"/>
</dbReference>
<evidence type="ECO:0000256" key="8">
    <source>
        <dbReference type="ARBA" id="ARBA00022989"/>
    </source>
</evidence>
<dbReference type="InterPro" id="IPR023214">
    <property type="entry name" value="HAD_sf"/>
</dbReference>
<keyword evidence="9 13" id="KW-0406">Ion transport</keyword>
<keyword evidence="8 13" id="KW-1133">Transmembrane helix</keyword>
<dbReference type="InterPro" id="IPR000719">
    <property type="entry name" value="Prot_kinase_dom"/>
</dbReference>
<keyword evidence="16" id="KW-1185">Reference proteome</keyword>
<dbReference type="SUPFAM" id="SSF81660">
    <property type="entry name" value="Metal cation-transporting ATPase, ATP-binding domain N"/>
    <property type="match status" value="1"/>
</dbReference>
<dbReference type="GO" id="GO:0120029">
    <property type="term" value="P:proton export across plasma membrane"/>
    <property type="evidence" value="ECO:0007669"/>
    <property type="project" value="UniProtKB-UniRule"/>
</dbReference>
<evidence type="ECO:0000256" key="13">
    <source>
        <dbReference type="RuleBase" id="RU362083"/>
    </source>
</evidence>
<organism evidence="15 16">
    <name type="scientific">Rubroshorea leprosula</name>
    <dbReference type="NCBI Taxonomy" id="152421"/>
    <lineage>
        <taxon>Eukaryota</taxon>
        <taxon>Viridiplantae</taxon>
        <taxon>Streptophyta</taxon>
        <taxon>Embryophyta</taxon>
        <taxon>Tracheophyta</taxon>
        <taxon>Spermatophyta</taxon>
        <taxon>Magnoliopsida</taxon>
        <taxon>eudicotyledons</taxon>
        <taxon>Gunneridae</taxon>
        <taxon>Pentapetalae</taxon>
        <taxon>rosids</taxon>
        <taxon>malvids</taxon>
        <taxon>Malvales</taxon>
        <taxon>Dipterocarpaceae</taxon>
        <taxon>Rubroshorea</taxon>
    </lineage>
</organism>
<dbReference type="Proteomes" id="UP001054252">
    <property type="component" value="Unassembled WGS sequence"/>
</dbReference>
<evidence type="ECO:0000256" key="6">
    <source>
        <dbReference type="ARBA" id="ARBA00022840"/>
    </source>
</evidence>
<dbReference type="PANTHER" id="PTHR42861">
    <property type="entry name" value="CALCIUM-TRANSPORTING ATPASE"/>
    <property type="match status" value="1"/>
</dbReference>
<dbReference type="Gene3D" id="1.10.510.10">
    <property type="entry name" value="Transferase(Phosphotransferase) domain 1"/>
    <property type="match status" value="1"/>
</dbReference>
<dbReference type="InterPro" id="IPR059000">
    <property type="entry name" value="ATPase_P-type_domA"/>
</dbReference>
<dbReference type="PROSITE" id="PS00154">
    <property type="entry name" value="ATPASE_E1_E2"/>
    <property type="match status" value="1"/>
</dbReference>
<evidence type="ECO:0000256" key="7">
    <source>
        <dbReference type="ARBA" id="ARBA00022842"/>
    </source>
</evidence>
<evidence type="ECO:0000256" key="4">
    <source>
        <dbReference type="ARBA" id="ARBA00022741"/>
    </source>
</evidence>
<dbReference type="InterPro" id="IPR023299">
    <property type="entry name" value="ATPase_P-typ_cyto_dom_N"/>
</dbReference>
<dbReference type="SUPFAM" id="SSF56784">
    <property type="entry name" value="HAD-like"/>
    <property type="match status" value="1"/>
</dbReference>
<evidence type="ECO:0000313" key="15">
    <source>
        <dbReference type="EMBL" id="GKU87505.1"/>
    </source>
</evidence>
<dbReference type="FunFam" id="2.70.150.10:FF:000004">
    <property type="entry name" value="Plasma membrane ATPase"/>
    <property type="match status" value="1"/>
</dbReference>
<dbReference type="SUPFAM" id="SSF56112">
    <property type="entry name" value="Protein kinase-like (PK-like)"/>
    <property type="match status" value="1"/>
</dbReference>
<reference evidence="15 16" key="1">
    <citation type="journal article" date="2021" name="Commun. Biol.">
        <title>The genome of Shorea leprosula (Dipterocarpaceae) highlights the ecological relevance of drought in aseasonal tropical rainforests.</title>
        <authorList>
            <person name="Ng K.K.S."/>
            <person name="Kobayashi M.J."/>
            <person name="Fawcett J.A."/>
            <person name="Hatakeyama M."/>
            <person name="Paape T."/>
            <person name="Ng C.H."/>
            <person name="Ang C.C."/>
            <person name="Tnah L.H."/>
            <person name="Lee C.T."/>
            <person name="Nishiyama T."/>
            <person name="Sese J."/>
            <person name="O'Brien M.J."/>
            <person name="Copetti D."/>
            <person name="Mohd Noor M.I."/>
            <person name="Ong R.C."/>
            <person name="Putra M."/>
            <person name="Sireger I.Z."/>
            <person name="Indrioko S."/>
            <person name="Kosugi Y."/>
            <person name="Izuno A."/>
            <person name="Isagi Y."/>
            <person name="Lee S.L."/>
            <person name="Shimizu K.K."/>
        </authorList>
    </citation>
    <scope>NUCLEOTIDE SEQUENCE [LARGE SCALE GENOMIC DNA]</scope>
    <source>
        <strain evidence="15">214</strain>
    </source>
</reference>
<dbReference type="InterPro" id="IPR004014">
    <property type="entry name" value="ATPase_P-typ_cation-transptr_N"/>
</dbReference>
<dbReference type="Gene3D" id="3.40.50.1000">
    <property type="entry name" value="HAD superfamily/HAD-like"/>
    <property type="match status" value="1"/>
</dbReference>
<protein>
    <recommendedName>
        <fullName evidence="13">Plasma membrane ATPase</fullName>
        <ecNumber evidence="13">7.1.2.1</ecNumber>
    </recommendedName>
</protein>
<evidence type="ECO:0000256" key="5">
    <source>
        <dbReference type="ARBA" id="ARBA00022781"/>
    </source>
</evidence>
<dbReference type="InterPro" id="IPR018303">
    <property type="entry name" value="ATPase_P-typ_P_site"/>
</dbReference>
<feature type="transmembrane region" description="Helical" evidence="13">
    <location>
        <begin position="281"/>
        <end position="303"/>
    </location>
</feature>
<dbReference type="InterPro" id="IPR023298">
    <property type="entry name" value="ATPase_P-typ_TM_dom_sf"/>
</dbReference>
<dbReference type="NCBIfam" id="TIGR01647">
    <property type="entry name" value="ATPase-IIIA_H"/>
    <property type="match status" value="1"/>
</dbReference>
<keyword evidence="7 13" id="KW-0460">Magnesium</keyword>
<dbReference type="GO" id="GO:0016887">
    <property type="term" value="F:ATP hydrolysis activity"/>
    <property type="evidence" value="ECO:0007669"/>
    <property type="project" value="InterPro"/>
</dbReference>
<comment type="subcellular location">
    <subcellularLocation>
        <location evidence="13">Cell membrane</location>
        <topology evidence="13">Multi-pass membrane protein</topology>
    </subcellularLocation>
    <subcellularLocation>
        <location evidence="1">Membrane</location>
        <topology evidence="1">Multi-pass membrane protein</topology>
    </subcellularLocation>
</comment>
<proteinExistence type="inferred from homology"/>
<evidence type="ECO:0000259" key="14">
    <source>
        <dbReference type="PROSITE" id="PS50011"/>
    </source>
</evidence>
<feature type="binding site" evidence="12">
    <location>
        <position position="688"/>
    </location>
    <ligand>
        <name>ATP</name>
        <dbReference type="ChEBI" id="CHEBI:30616"/>
    </ligand>
</feature>
<evidence type="ECO:0000256" key="12">
    <source>
        <dbReference type="PROSITE-ProRule" id="PRU10141"/>
    </source>
</evidence>
<name>A0AAV5HR62_9ROSI</name>